<organism evidence="4 5">
    <name type="scientific">Verticillium longisporum</name>
    <name type="common">Verticillium dahliae var. longisporum</name>
    <dbReference type="NCBI Taxonomy" id="100787"/>
    <lineage>
        <taxon>Eukaryota</taxon>
        <taxon>Fungi</taxon>
        <taxon>Dikarya</taxon>
        <taxon>Ascomycota</taxon>
        <taxon>Pezizomycotina</taxon>
        <taxon>Sordariomycetes</taxon>
        <taxon>Hypocreomycetidae</taxon>
        <taxon>Glomerellales</taxon>
        <taxon>Plectosphaerellaceae</taxon>
        <taxon>Verticillium</taxon>
    </lineage>
</organism>
<feature type="compositionally biased region" description="Polar residues" evidence="2">
    <location>
        <begin position="261"/>
        <end position="287"/>
    </location>
</feature>
<feature type="compositionally biased region" description="Low complexity" evidence="2">
    <location>
        <begin position="393"/>
        <end position="402"/>
    </location>
</feature>
<feature type="region of interest" description="Disordered" evidence="2">
    <location>
        <begin position="414"/>
        <end position="463"/>
    </location>
</feature>
<dbReference type="AlphaFoldDB" id="A0A0G4LKB2"/>
<keyword evidence="1" id="KW-0863">Zinc-finger</keyword>
<evidence type="ECO:0000313" key="4">
    <source>
        <dbReference type="EMBL" id="CRK22492.1"/>
    </source>
</evidence>
<feature type="region of interest" description="Disordered" evidence="2">
    <location>
        <begin position="538"/>
        <end position="583"/>
    </location>
</feature>
<feature type="zinc finger region" description="C3H1-type" evidence="1">
    <location>
        <begin position="60"/>
        <end position="86"/>
    </location>
</feature>
<feature type="region of interest" description="Disordered" evidence="2">
    <location>
        <begin position="342"/>
        <end position="402"/>
    </location>
</feature>
<dbReference type="EMBL" id="CVQH01014224">
    <property type="protein sequence ID" value="CRK22492.1"/>
    <property type="molecule type" value="Genomic_DNA"/>
</dbReference>
<keyword evidence="1" id="KW-0862">Zinc</keyword>
<evidence type="ECO:0000256" key="1">
    <source>
        <dbReference type="PROSITE-ProRule" id="PRU00723"/>
    </source>
</evidence>
<proteinExistence type="predicted"/>
<gene>
    <name evidence="4" type="ORF">BN1708_013428</name>
</gene>
<feature type="domain" description="C3H1-type" evidence="3">
    <location>
        <begin position="60"/>
        <end position="86"/>
    </location>
</feature>
<dbReference type="GO" id="GO:0008270">
    <property type="term" value="F:zinc ion binding"/>
    <property type="evidence" value="ECO:0007669"/>
    <property type="project" value="UniProtKB-KW"/>
</dbReference>
<dbReference type="Proteomes" id="UP000044602">
    <property type="component" value="Unassembled WGS sequence"/>
</dbReference>
<feature type="compositionally biased region" description="Low complexity" evidence="2">
    <location>
        <begin position="505"/>
        <end position="515"/>
    </location>
</feature>
<protein>
    <recommendedName>
        <fullName evidence="3">C3H1-type domain-containing protein</fullName>
    </recommendedName>
</protein>
<feature type="compositionally biased region" description="Basic and acidic residues" evidence="2">
    <location>
        <begin position="419"/>
        <end position="429"/>
    </location>
</feature>
<evidence type="ECO:0000259" key="3">
    <source>
        <dbReference type="PROSITE" id="PS50103"/>
    </source>
</evidence>
<feature type="region of interest" description="Disordered" evidence="2">
    <location>
        <begin position="245"/>
        <end position="295"/>
    </location>
</feature>
<evidence type="ECO:0000313" key="5">
    <source>
        <dbReference type="Proteomes" id="UP000044602"/>
    </source>
</evidence>
<dbReference type="PROSITE" id="PS50103">
    <property type="entry name" value="ZF_C3H1"/>
    <property type="match status" value="1"/>
</dbReference>
<name>A0A0G4LKB2_VERLO</name>
<evidence type="ECO:0000256" key="2">
    <source>
        <dbReference type="SAM" id="MobiDB-lite"/>
    </source>
</evidence>
<sequence>MEYHAAYGPGAMSYPGIAPPPMITTGLPGNTHVDLHEPDLDPNIIYLGPCNQKHWEIRHNKRPYCDHYQNGRCHAYQHCKFLHVDFGQDPGGQVVSRSYGQTLTHRLPCRKLDAQGRHTTDLNCGLHMWLPSSILEGDTWISLCYPDGTPNPRGMEIVHRYRPDYIAGPQPLATSPQYWDNRIAGNHYLPPLPFAPGPPFYNLPPPVVPPHEWFGPPVMPFVPHHDSNQQVVNARGVPCQTRFRRRERQAAAPAPWYGESANGNVLPSSDHQSNMDHQPGSHASRTTPLKPRPRVRLPGQYFADVEDKTASGDIEDVSDVLECEDRSASCDLENHSTWSTIAEHTSLPPDPESVAEDDMSQGEAPDNHSSVIYLTPNPPFVDDGTRPRPLVRSSSADFSSNLDSQPLLTRHCISVPSSRHAEEEIPKVEESDETEQGLVSLDHNKPLSPIQRSPPLDSDGTSAAQTTDSMAFCLYNSSSADCTSDMDEDHQPKTVRASTDPEIPLPLARSSPSAPTFSWVAQTTDDEATASLAKASITSRTLNDEDFPALPAVGSVKPQKKDKPSTASRGSSESKGKKRSHAN</sequence>
<accession>A0A0G4LKB2</accession>
<keyword evidence="1" id="KW-0479">Metal-binding</keyword>
<keyword evidence="5" id="KW-1185">Reference proteome</keyword>
<feature type="non-terminal residue" evidence="4">
    <location>
        <position position="583"/>
    </location>
</feature>
<dbReference type="InterPro" id="IPR000571">
    <property type="entry name" value="Znf_CCCH"/>
</dbReference>
<reference evidence="4 5" key="1">
    <citation type="submission" date="2015-05" db="EMBL/GenBank/DDBJ databases">
        <authorList>
            <person name="Wang D.B."/>
            <person name="Wang M."/>
        </authorList>
    </citation>
    <scope>NUCLEOTIDE SEQUENCE [LARGE SCALE GENOMIC DNA]</scope>
    <source>
        <strain evidence="4">VL1</strain>
    </source>
</reference>
<feature type="region of interest" description="Disordered" evidence="2">
    <location>
        <begin position="481"/>
        <end position="517"/>
    </location>
</feature>